<proteinExistence type="predicted"/>
<dbReference type="Pfam" id="PF20515">
    <property type="entry name" value="2OG-FeII_Oxy_6"/>
    <property type="match status" value="1"/>
</dbReference>
<dbReference type="InterPro" id="IPR046798">
    <property type="entry name" value="2OG-FeII_Oxy_6"/>
</dbReference>
<gene>
    <name evidence="3" type="ORF">PCASD_26460</name>
</gene>
<evidence type="ECO:0000259" key="2">
    <source>
        <dbReference type="Pfam" id="PF20515"/>
    </source>
</evidence>
<feature type="domain" description="Tet-like 2OG-Fe(II) oxygenase" evidence="2">
    <location>
        <begin position="9"/>
        <end position="212"/>
    </location>
</feature>
<sequence>MDPKIFNYFNKVTQILRFTEHTQHKVTINGAKETGMMYVHGFRSATTGTGNYANPKKDENGKQLEAQAMKSMKEVDQFLQQRVFLLAPGCLAANNQHARKNNSPSFSWDNLDKEQEEYKVMTILGSNLTWTHSNFSNKSHLEYNNSSPFAYVMSAPTFSKSSKLASKEDGHDVVGGEFLFPSLNIFVDLNRGDGIYKIMWEANQYQHQTMASREPSQKFTRLGCSVQVNATLSSVLTDRLKEEAPKQSTLKKQAPKQSTLKKKAPKQSTSKKQAPKKSSSSKHKPRSSSSEQA</sequence>
<dbReference type="AlphaFoldDB" id="A0A2N5SB30"/>
<reference evidence="3 4" key="1">
    <citation type="submission" date="2017-11" db="EMBL/GenBank/DDBJ databases">
        <title>De novo assembly and phasing of dikaryotic genomes from two isolates of Puccinia coronata f. sp. avenae, the causal agent of oat crown rust.</title>
        <authorList>
            <person name="Miller M.E."/>
            <person name="Zhang Y."/>
            <person name="Omidvar V."/>
            <person name="Sperschneider J."/>
            <person name="Schwessinger B."/>
            <person name="Raley C."/>
            <person name="Palmer J.M."/>
            <person name="Garnica D."/>
            <person name="Upadhyaya N."/>
            <person name="Rathjen J."/>
            <person name="Taylor J.M."/>
            <person name="Park R.F."/>
            <person name="Dodds P.N."/>
            <person name="Hirsch C.D."/>
            <person name="Kianian S.F."/>
            <person name="Figueroa M."/>
        </authorList>
    </citation>
    <scope>NUCLEOTIDE SEQUENCE [LARGE SCALE GENOMIC DNA]</scope>
    <source>
        <strain evidence="3">12SD80</strain>
    </source>
</reference>
<evidence type="ECO:0000313" key="3">
    <source>
        <dbReference type="EMBL" id="PLW10446.1"/>
    </source>
</evidence>
<dbReference type="Proteomes" id="UP000235392">
    <property type="component" value="Unassembled WGS sequence"/>
</dbReference>
<feature type="compositionally biased region" description="Polar residues" evidence="1">
    <location>
        <begin position="246"/>
        <end position="258"/>
    </location>
</feature>
<feature type="region of interest" description="Disordered" evidence="1">
    <location>
        <begin position="239"/>
        <end position="293"/>
    </location>
</feature>
<evidence type="ECO:0000313" key="4">
    <source>
        <dbReference type="Proteomes" id="UP000235392"/>
    </source>
</evidence>
<dbReference type="EMBL" id="PGCI01000963">
    <property type="protein sequence ID" value="PLW10446.1"/>
    <property type="molecule type" value="Genomic_DNA"/>
</dbReference>
<evidence type="ECO:0000256" key="1">
    <source>
        <dbReference type="SAM" id="MobiDB-lite"/>
    </source>
</evidence>
<feature type="compositionally biased region" description="Basic residues" evidence="1">
    <location>
        <begin position="273"/>
        <end position="286"/>
    </location>
</feature>
<name>A0A2N5SB30_9BASI</name>
<protein>
    <recommendedName>
        <fullName evidence="2">Tet-like 2OG-Fe(II) oxygenase domain-containing protein</fullName>
    </recommendedName>
</protein>
<organism evidence="3 4">
    <name type="scientific">Puccinia coronata f. sp. avenae</name>
    <dbReference type="NCBI Taxonomy" id="200324"/>
    <lineage>
        <taxon>Eukaryota</taxon>
        <taxon>Fungi</taxon>
        <taxon>Dikarya</taxon>
        <taxon>Basidiomycota</taxon>
        <taxon>Pucciniomycotina</taxon>
        <taxon>Pucciniomycetes</taxon>
        <taxon>Pucciniales</taxon>
        <taxon>Pucciniaceae</taxon>
        <taxon>Puccinia</taxon>
    </lineage>
</organism>
<accession>A0A2N5SB30</accession>
<comment type="caution">
    <text evidence="3">The sequence shown here is derived from an EMBL/GenBank/DDBJ whole genome shotgun (WGS) entry which is preliminary data.</text>
</comment>